<dbReference type="InterPro" id="IPR011032">
    <property type="entry name" value="GroES-like_sf"/>
</dbReference>
<gene>
    <name evidence="13" type="ORF">BU26DRAFT_556367</name>
</gene>
<dbReference type="InterPro" id="IPR014030">
    <property type="entry name" value="Ketoacyl_synth_N"/>
</dbReference>
<dbReference type="CDD" id="cd02440">
    <property type="entry name" value="AdoMet_MTases"/>
    <property type="match status" value="1"/>
</dbReference>
<dbReference type="PROSITE" id="PS00606">
    <property type="entry name" value="KS3_1"/>
    <property type="match status" value="1"/>
</dbReference>
<dbReference type="SUPFAM" id="SSF52151">
    <property type="entry name" value="FabD/lysophospholipase-like"/>
    <property type="match status" value="1"/>
</dbReference>
<dbReference type="GO" id="GO:0016491">
    <property type="term" value="F:oxidoreductase activity"/>
    <property type="evidence" value="ECO:0007669"/>
    <property type="project" value="UniProtKB-KW"/>
</dbReference>
<dbReference type="GeneID" id="54585706"/>
<dbReference type="InterPro" id="IPR029063">
    <property type="entry name" value="SAM-dependent_MTases_sf"/>
</dbReference>
<dbReference type="GO" id="GO:0031177">
    <property type="term" value="F:phosphopantetheine binding"/>
    <property type="evidence" value="ECO:0007669"/>
    <property type="project" value="InterPro"/>
</dbReference>
<dbReference type="GO" id="GO:1901336">
    <property type="term" value="P:lactone biosynthetic process"/>
    <property type="evidence" value="ECO:0007669"/>
    <property type="project" value="UniProtKB-ARBA"/>
</dbReference>
<dbReference type="SUPFAM" id="SSF53335">
    <property type="entry name" value="S-adenosyl-L-methionine-dependent methyltransferases"/>
    <property type="match status" value="1"/>
</dbReference>
<dbReference type="GO" id="GO:0006633">
    <property type="term" value="P:fatty acid biosynthetic process"/>
    <property type="evidence" value="ECO:0007669"/>
    <property type="project" value="InterPro"/>
</dbReference>
<proteinExistence type="predicted"/>
<dbReference type="SUPFAM" id="SSF51735">
    <property type="entry name" value="NAD(P)-binding Rossmann-fold domains"/>
    <property type="match status" value="2"/>
</dbReference>
<dbReference type="SMART" id="SM00826">
    <property type="entry name" value="PKS_DH"/>
    <property type="match status" value="1"/>
</dbReference>
<dbReference type="GO" id="GO:0004312">
    <property type="term" value="F:fatty acid synthase activity"/>
    <property type="evidence" value="ECO:0007669"/>
    <property type="project" value="TreeGrafter"/>
</dbReference>
<feature type="region of interest" description="N-terminal hotdog fold" evidence="8">
    <location>
        <begin position="952"/>
        <end position="1086"/>
    </location>
</feature>
<dbReference type="FunFam" id="3.40.50.720:FF:000209">
    <property type="entry name" value="Polyketide synthase Pks12"/>
    <property type="match status" value="1"/>
</dbReference>
<dbReference type="Gene3D" id="3.90.180.10">
    <property type="entry name" value="Medium-chain alcohol dehydrogenases, catalytic domain"/>
    <property type="match status" value="1"/>
</dbReference>
<dbReference type="Pfam" id="PF02801">
    <property type="entry name" value="Ketoacyl-synt_C"/>
    <property type="match status" value="1"/>
</dbReference>
<dbReference type="Gene3D" id="3.40.50.720">
    <property type="entry name" value="NAD(P)-binding Rossmann-like Domain"/>
    <property type="match status" value="1"/>
</dbReference>
<dbReference type="PROSITE" id="PS52019">
    <property type="entry name" value="PKS_MFAS_DH"/>
    <property type="match status" value="1"/>
</dbReference>
<organism evidence="13 14">
    <name type="scientific">Trematosphaeria pertusa</name>
    <dbReference type="NCBI Taxonomy" id="390896"/>
    <lineage>
        <taxon>Eukaryota</taxon>
        <taxon>Fungi</taxon>
        <taxon>Dikarya</taxon>
        <taxon>Ascomycota</taxon>
        <taxon>Pezizomycotina</taxon>
        <taxon>Dothideomycetes</taxon>
        <taxon>Pleosporomycetidae</taxon>
        <taxon>Pleosporales</taxon>
        <taxon>Massarineae</taxon>
        <taxon>Trematosphaeriaceae</taxon>
        <taxon>Trematosphaeria</taxon>
    </lineage>
</organism>
<dbReference type="Pfam" id="PF00109">
    <property type="entry name" value="ketoacyl-synt"/>
    <property type="match status" value="1"/>
</dbReference>
<feature type="domain" description="PKS/mFAS DH" evidence="12">
    <location>
        <begin position="952"/>
        <end position="1273"/>
    </location>
</feature>
<dbReference type="InterPro" id="IPR013154">
    <property type="entry name" value="ADH-like_N"/>
</dbReference>
<evidence type="ECO:0000256" key="9">
    <source>
        <dbReference type="SAM" id="MobiDB-lite"/>
    </source>
</evidence>
<dbReference type="Gene3D" id="1.10.1200.10">
    <property type="entry name" value="ACP-like"/>
    <property type="match status" value="1"/>
</dbReference>
<evidence type="ECO:0000259" key="12">
    <source>
        <dbReference type="PROSITE" id="PS52019"/>
    </source>
</evidence>
<dbReference type="InterPro" id="IPR036291">
    <property type="entry name" value="NAD(P)-bd_dom_sf"/>
</dbReference>
<dbReference type="InterPro" id="IPR020841">
    <property type="entry name" value="PKS_Beta-ketoAc_synthase_dom"/>
</dbReference>
<dbReference type="Pfam" id="PF21089">
    <property type="entry name" value="PKS_DH_N"/>
    <property type="match status" value="1"/>
</dbReference>
<dbReference type="PANTHER" id="PTHR43775:SF29">
    <property type="entry name" value="ASPERFURANONE POLYKETIDE SYNTHASE AFOG-RELATED"/>
    <property type="match status" value="1"/>
</dbReference>
<dbReference type="InterPro" id="IPR014031">
    <property type="entry name" value="Ketoacyl_synth_C"/>
</dbReference>
<keyword evidence="14" id="KW-1185">Reference proteome</keyword>
<dbReference type="InterPro" id="IPR020843">
    <property type="entry name" value="ER"/>
</dbReference>
<evidence type="ECO:0000256" key="8">
    <source>
        <dbReference type="PROSITE-ProRule" id="PRU01363"/>
    </source>
</evidence>
<feature type="active site" description="Proton acceptor; for dehydratase activity" evidence="8">
    <location>
        <position position="984"/>
    </location>
</feature>
<feature type="region of interest" description="C-terminal hotdog fold" evidence="8">
    <location>
        <begin position="1116"/>
        <end position="1273"/>
    </location>
</feature>
<dbReference type="InterPro" id="IPR057326">
    <property type="entry name" value="KR_dom"/>
</dbReference>
<feature type="domain" description="Ketosynthase family 3 (KS3)" evidence="11">
    <location>
        <begin position="32"/>
        <end position="445"/>
    </location>
</feature>
<dbReference type="SUPFAM" id="SSF55048">
    <property type="entry name" value="Probable ACP-binding domain of malonyl-CoA ACP transacylase"/>
    <property type="match status" value="1"/>
</dbReference>
<evidence type="ECO:0000256" key="5">
    <source>
        <dbReference type="ARBA" id="ARBA00023002"/>
    </source>
</evidence>
<dbReference type="InterPro" id="IPR016039">
    <property type="entry name" value="Thiolase-like"/>
</dbReference>
<evidence type="ECO:0000256" key="4">
    <source>
        <dbReference type="ARBA" id="ARBA00022857"/>
    </source>
</evidence>
<dbReference type="OrthoDB" id="329835at2759"/>
<dbReference type="GO" id="GO:0004315">
    <property type="term" value="F:3-oxoacyl-[acyl-carrier-protein] synthase activity"/>
    <property type="evidence" value="ECO:0007669"/>
    <property type="project" value="InterPro"/>
</dbReference>
<dbReference type="InterPro" id="IPR049551">
    <property type="entry name" value="PKS_DH_C"/>
</dbReference>
<dbReference type="SUPFAM" id="SSF47336">
    <property type="entry name" value="ACP-like"/>
    <property type="match status" value="1"/>
</dbReference>
<dbReference type="InterPro" id="IPR014043">
    <property type="entry name" value="Acyl_transferase_dom"/>
</dbReference>
<dbReference type="InterPro" id="IPR016036">
    <property type="entry name" value="Malonyl_transacylase_ACP-bd"/>
</dbReference>
<dbReference type="CDD" id="cd05274">
    <property type="entry name" value="KR_FAS_SDR_x"/>
    <property type="match status" value="1"/>
</dbReference>
<dbReference type="CDD" id="cd05195">
    <property type="entry name" value="enoyl_red"/>
    <property type="match status" value="1"/>
</dbReference>
<dbReference type="InterPro" id="IPR056501">
    <property type="entry name" value="NAD-bd_HRPKS_sdrA"/>
</dbReference>
<dbReference type="SMART" id="SM00823">
    <property type="entry name" value="PKS_PP"/>
    <property type="match status" value="1"/>
</dbReference>
<dbReference type="Pfam" id="PF08242">
    <property type="entry name" value="Methyltransf_12"/>
    <property type="match status" value="1"/>
</dbReference>
<feature type="active site" description="Proton donor; for dehydratase activity" evidence="8">
    <location>
        <position position="1183"/>
    </location>
</feature>
<dbReference type="InterPro" id="IPR042104">
    <property type="entry name" value="PKS_dehydratase_sf"/>
</dbReference>
<dbReference type="InterPro" id="IPR036736">
    <property type="entry name" value="ACP-like_sf"/>
</dbReference>
<dbReference type="SMART" id="SM00829">
    <property type="entry name" value="PKS_ER"/>
    <property type="match status" value="1"/>
</dbReference>
<dbReference type="InterPro" id="IPR006162">
    <property type="entry name" value="Ppantetheine_attach_site"/>
</dbReference>
<keyword evidence="1" id="KW-0596">Phosphopantetheine</keyword>
<sequence length="2590" mass="284230">MAPPYLEEPLGDGSWAAPARGHSEHISTRPELEPIAIIGFAFTFPGGVTSEESLWDMLINGRVDEAKYAEDRFSDNAFRSMLDREPGNLPAQGAHFLNEDISAFDAPFFSISSAEAAGMDPQQRKLLETTYWALENAGLPTESIRGSKTSVHVGCFTGDYNLMQCKDPDTMPTYHATGSSGAILANRISWFFDLKGPSVTVDTACSSSLVALDQACQELRRKQTSTAIVGGCNIICTPESLTTIGRMGFLSPDGLCHSFDERGSGYARSEGFGVLILKCVSDAIRDGDSIRAVLRATATNQDGRTVALAQPCAKAQESLLRSTYEAFNLDRSLTRFVEAHGTGTAVGDPIEANALGQSFGDVCDEARPIFLGASKANLGHLEAASGIAGIIKTILVLEKGIIPPIAQLERVNGRITAPNLRDGLRRASVQSFGFGGTNAHAVLDDAYHFLQTRGVVGNHRAESMSSATNQGSLLAQSSAPKLLVWSAPDKDSLKRVISSYVDYFSRELADREASERWLHRLAHTLGKRRTSFPWKYFQVTDSSSQLQKLEVSSMNLRMALDDRKLALVFTGQGAQWPGMGHDLQKYPVFRESLLLSNKYLKSIGCEWSLTNAFDGNLDLDISCAEIALVNLLRSFGVSFTCVIGHSSGEIGAAYAIGALSARAAMMLACFRGKLSDRLAKCTTYRGSMMAVGLSEDEVAPYLQSLKAEIPTADVVVGCINSPRSITLSGEGSQIAALRTTLQKDGAFARILKVPVAYHSHQMSAIASEYESLIKGIDEGDHHSNRAVMISSVTGMKVLKETLRNPQYWVSNLVSPVRFSEALSHAITRSQGDVQLSSEIDTMHSILEIGPHSTLQGPVREILQKAAPDAGITYHSTLSRNQPSIPCILGALGELFCKGHVVNISEVNRNYHNAKSQPSAILGLPRYPFDHSNKYWAESRVSKNFRFRPHPPHDLLGVPVPDWNPMEPRWRNMLRIERLPFIEDHKINDSIVYPAAAMIAAALEGARQLVDGREIRAYEVREAAFINALVFPNISTEIEVELRFRQVVQKDSAQVDKSTYEFRLYSYQNETWTHHCQGIVCALYRTDRKSYFTQKDPVQAALQQAVEVFSGMETSQARKLEKSALYEQLLRRFGYQYGATFQGLHSVFSDGQSKATARILPLSEQDKDRARIRQPHIIHPAILDAVLQLALVAAAKGGNNPIPTIVPQRVQRLWVSTAGLRFLDDDNICVIAESAMRSRRKMEASASAFCPGSNELLVEIDGFEGTSVSKVATNASMPEEAVGHLCFRMEWHPDVDCMSREQIMAHCWSSITPETQEKDLIDFEREVTVLIFHSLIQAQQRLASEPITFTRPYFDKYVRWMKSQIQAFESGQYPEVRARYLSLEKNPNEMSRVRRLADTNGMWRFYGAVADNLFNMLSGKLDPLQLLFGDDYATDFYNESNRYSRCGHALANYLELLAHKNPGMRVLEVGAGTGSTTRMALQALKTQEDEELPESARLCRCSRYDFTDISPSLVGAAQEEFGPAHPRMGFSRLDVEWNPGDQGFELGSYDVIIAASVLHATADISETLRNVRALLRPGGKLLLFENVRPDHVRMGSAFGLLPGWWLGVEDSRQNSPCLSEDRWNVALRSNGFSGVDVEFRDFASEECHETSVIVSTAVDRSLVHDLARNGTSWPLIIANVHDATEMALAERVRLSLQTNLGLPCIMGSLEVTAASPAHAGRDCILLSIKHASKSLMEAEGSFLAVRSLVKSCSSILWVTDGGGKQPLSPDHGIVQGLSRTVRREKNDLRFTTLALESPEVRFYQHADMVIQVYRQMAEAKDVTSYEPEFVEINGVLHTNRILEAPNLNASVSRSMSGYDNRPRKFGHSVPLRLSTGSDTGLHSLRFEDDTDVALPLEEDEIEIQVKAVGCNFMDGLSALGRVDVDFIGLEVTGTVSKTGSRACALQVGDEVIAFSLDAYRTYVRTKACLAMPLPPSLSFVQGASIPINFATAYRALFGIARLQRGESVLIHSAAGGTGQAALQLAGHAGAKVFATVGSDQKKQFLVDYYGLQADHIFSSRDNSFVGAIRKATAEIGVDVMLNSLSGELLHASWECIAPYGRFVEIGKNDIRQRSRIDMAPFARNTTFASVDLAAMIRQCPETAGRLLHNVADMVVKEHVRTLETTTYSVNRIEDALRFLLSGRSQGKVVIKVEEGAIVQATTRLGRGSLFAQDATYVIAGGLGGLGRSIARWMATRGARNLLLLSRSGIEQPKASKFIHDMRSQGVQIECPRCDVSDARALSVVLESRSLHMPPIRGCIQASMVLKDSVFENMTCADFNAPLATKVKGSWNLHSLLPSDLDFFLMLSSVAGIFGSGGQANYAAGNTYQDALARYRVRSGQKAVSLDLGTMLSEGYLANAPETMDRLAKTDGLQPISQEALFALLEHYCDPSADSGHQLILGLGIPADLGAKGIQQPWWSEQPLFRALHQIPGDEHAEAPAESKDEKAIEIGHAFRSVKDVEQLRSLAVEALIKRLNRIMPGTVGGEREERSTKLKAPLHSLGIDSLVAVELRNWFSKDMGADIATFEILGGMGLEKLAAALVARSTLVLRN</sequence>
<keyword evidence="5" id="KW-0560">Oxidoreductase</keyword>
<evidence type="ECO:0000259" key="10">
    <source>
        <dbReference type="PROSITE" id="PS50075"/>
    </source>
</evidence>
<evidence type="ECO:0000256" key="1">
    <source>
        <dbReference type="ARBA" id="ARBA00022450"/>
    </source>
</evidence>
<keyword evidence="3" id="KW-0808">Transferase</keyword>
<evidence type="ECO:0000256" key="3">
    <source>
        <dbReference type="ARBA" id="ARBA00022679"/>
    </source>
</evidence>
<dbReference type="InterPro" id="IPR049552">
    <property type="entry name" value="PKS_DH_N"/>
</dbReference>
<keyword evidence="2" id="KW-0597">Phosphoprotein</keyword>
<evidence type="ECO:0000313" key="13">
    <source>
        <dbReference type="EMBL" id="KAF2241261.1"/>
    </source>
</evidence>
<reference evidence="13" key="1">
    <citation type="journal article" date="2020" name="Stud. Mycol.">
        <title>101 Dothideomycetes genomes: a test case for predicting lifestyles and emergence of pathogens.</title>
        <authorList>
            <person name="Haridas S."/>
            <person name="Albert R."/>
            <person name="Binder M."/>
            <person name="Bloem J."/>
            <person name="Labutti K."/>
            <person name="Salamov A."/>
            <person name="Andreopoulos B."/>
            <person name="Baker S."/>
            <person name="Barry K."/>
            <person name="Bills G."/>
            <person name="Bluhm B."/>
            <person name="Cannon C."/>
            <person name="Castanera R."/>
            <person name="Culley D."/>
            <person name="Daum C."/>
            <person name="Ezra D."/>
            <person name="Gonzalez J."/>
            <person name="Henrissat B."/>
            <person name="Kuo A."/>
            <person name="Liang C."/>
            <person name="Lipzen A."/>
            <person name="Lutzoni F."/>
            <person name="Magnuson J."/>
            <person name="Mondo S."/>
            <person name="Nolan M."/>
            <person name="Ohm R."/>
            <person name="Pangilinan J."/>
            <person name="Park H.-J."/>
            <person name="Ramirez L."/>
            <person name="Alfaro M."/>
            <person name="Sun H."/>
            <person name="Tritt A."/>
            <person name="Yoshinaga Y."/>
            <person name="Zwiers L.-H."/>
            <person name="Turgeon B."/>
            <person name="Goodwin S."/>
            <person name="Spatafora J."/>
            <person name="Crous P."/>
            <person name="Grigoriev I."/>
        </authorList>
    </citation>
    <scope>NUCLEOTIDE SEQUENCE</scope>
    <source>
        <strain evidence="13">CBS 122368</strain>
    </source>
</reference>
<dbReference type="InterPro" id="IPR001227">
    <property type="entry name" value="Ac_transferase_dom_sf"/>
</dbReference>
<dbReference type="Pfam" id="PF23114">
    <property type="entry name" value="NAD-bd_HRPKS_sdrA"/>
    <property type="match status" value="1"/>
</dbReference>
<keyword evidence="7" id="KW-0012">Acyltransferase</keyword>
<evidence type="ECO:0000256" key="6">
    <source>
        <dbReference type="ARBA" id="ARBA00023268"/>
    </source>
</evidence>
<feature type="region of interest" description="Disordered" evidence="9">
    <location>
        <begin position="1"/>
        <end position="25"/>
    </location>
</feature>
<dbReference type="InterPro" id="IPR050091">
    <property type="entry name" value="PKS_NRPS_Biosynth_Enz"/>
</dbReference>
<feature type="domain" description="Carrier" evidence="10">
    <location>
        <begin position="2501"/>
        <end position="2584"/>
    </location>
</feature>
<dbReference type="PROSITE" id="PS52004">
    <property type="entry name" value="KS3_2"/>
    <property type="match status" value="1"/>
</dbReference>
<dbReference type="InterPro" id="IPR013968">
    <property type="entry name" value="PKS_KR"/>
</dbReference>
<dbReference type="PANTHER" id="PTHR43775">
    <property type="entry name" value="FATTY ACID SYNTHASE"/>
    <property type="match status" value="1"/>
</dbReference>
<dbReference type="InterPro" id="IPR020806">
    <property type="entry name" value="PKS_PP-bd"/>
</dbReference>
<accession>A0A6A6HTB9</accession>
<evidence type="ECO:0000313" key="14">
    <source>
        <dbReference type="Proteomes" id="UP000800094"/>
    </source>
</evidence>
<dbReference type="EMBL" id="ML987213">
    <property type="protein sequence ID" value="KAF2241261.1"/>
    <property type="molecule type" value="Genomic_DNA"/>
</dbReference>
<dbReference type="Gene3D" id="3.40.366.10">
    <property type="entry name" value="Malonyl-Coenzyme A Acyl Carrier Protein, domain 2"/>
    <property type="match status" value="1"/>
</dbReference>
<dbReference type="InterPro" id="IPR049900">
    <property type="entry name" value="PKS_mFAS_DH"/>
</dbReference>
<dbReference type="Pfam" id="PF13602">
    <property type="entry name" value="ADH_zinc_N_2"/>
    <property type="match status" value="1"/>
</dbReference>
<dbReference type="Pfam" id="PF08659">
    <property type="entry name" value="KR"/>
    <property type="match status" value="1"/>
</dbReference>
<dbReference type="CDD" id="cd00833">
    <property type="entry name" value="PKS"/>
    <property type="match status" value="1"/>
</dbReference>
<keyword evidence="6" id="KW-0511">Multifunctional enzyme</keyword>
<dbReference type="SUPFAM" id="SSF50129">
    <property type="entry name" value="GroES-like"/>
    <property type="match status" value="1"/>
</dbReference>
<dbReference type="InterPro" id="IPR016035">
    <property type="entry name" value="Acyl_Trfase/lysoPLipase"/>
</dbReference>
<dbReference type="RefSeq" id="XP_033676265.1">
    <property type="nucleotide sequence ID" value="XM_033832376.1"/>
</dbReference>
<dbReference type="Gene3D" id="3.40.47.10">
    <property type="match status" value="1"/>
</dbReference>
<protein>
    <submittedName>
        <fullName evidence="13">Reducing type I polyketide synthase</fullName>
    </submittedName>
</protein>
<dbReference type="SMART" id="SM00822">
    <property type="entry name" value="PKS_KR"/>
    <property type="match status" value="1"/>
</dbReference>
<dbReference type="PROSITE" id="PS50075">
    <property type="entry name" value="CARRIER"/>
    <property type="match status" value="1"/>
</dbReference>
<dbReference type="InterPro" id="IPR018201">
    <property type="entry name" value="Ketoacyl_synth_AS"/>
</dbReference>
<evidence type="ECO:0000256" key="7">
    <source>
        <dbReference type="ARBA" id="ARBA00023315"/>
    </source>
</evidence>
<dbReference type="InterPro" id="IPR009081">
    <property type="entry name" value="PP-bd_ACP"/>
</dbReference>
<dbReference type="Gene3D" id="3.40.50.150">
    <property type="entry name" value="Vaccinia Virus protein VP39"/>
    <property type="match status" value="1"/>
</dbReference>
<dbReference type="InterPro" id="IPR013217">
    <property type="entry name" value="Methyltransf_12"/>
</dbReference>
<dbReference type="Pfam" id="PF00698">
    <property type="entry name" value="Acyl_transf_1"/>
    <property type="match status" value="1"/>
</dbReference>
<dbReference type="Gene3D" id="3.10.129.110">
    <property type="entry name" value="Polyketide synthase dehydratase"/>
    <property type="match status" value="1"/>
</dbReference>
<dbReference type="SUPFAM" id="SSF53901">
    <property type="entry name" value="Thiolase-like"/>
    <property type="match status" value="1"/>
</dbReference>
<keyword evidence="4" id="KW-0521">NADP</keyword>
<dbReference type="PROSITE" id="PS00012">
    <property type="entry name" value="PHOSPHOPANTETHEINE"/>
    <property type="match status" value="1"/>
</dbReference>
<dbReference type="InterPro" id="IPR020807">
    <property type="entry name" value="PKS_DH"/>
</dbReference>
<dbReference type="SMART" id="SM00827">
    <property type="entry name" value="PKS_AT"/>
    <property type="match status" value="1"/>
</dbReference>
<dbReference type="Pfam" id="PF08240">
    <property type="entry name" value="ADH_N"/>
    <property type="match status" value="1"/>
</dbReference>
<dbReference type="SMART" id="SM00825">
    <property type="entry name" value="PKS_KS"/>
    <property type="match status" value="1"/>
</dbReference>
<name>A0A6A6HTB9_9PLEO</name>
<dbReference type="Pfam" id="PF14765">
    <property type="entry name" value="PS-DH"/>
    <property type="match status" value="1"/>
</dbReference>
<dbReference type="Proteomes" id="UP000800094">
    <property type="component" value="Unassembled WGS sequence"/>
</dbReference>
<dbReference type="GO" id="GO:0030639">
    <property type="term" value="P:polyketide biosynthetic process"/>
    <property type="evidence" value="ECO:0007669"/>
    <property type="project" value="UniProtKB-ARBA"/>
</dbReference>
<evidence type="ECO:0000256" key="2">
    <source>
        <dbReference type="ARBA" id="ARBA00022553"/>
    </source>
</evidence>
<evidence type="ECO:0000259" key="11">
    <source>
        <dbReference type="PROSITE" id="PS52004"/>
    </source>
</evidence>